<name>A0A167W6C2_9HYPO</name>
<gene>
    <name evidence="7" type="ORF">SPI_03556</name>
</gene>
<evidence type="ECO:0000256" key="3">
    <source>
        <dbReference type="ARBA" id="ARBA00005229"/>
    </source>
</evidence>
<keyword evidence="8" id="KW-1185">Reference proteome</keyword>
<organism evidence="7 8">
    <name type="scientific">Niveomyces insectorum RCEF 264</name>
    <dbReference type="NCBI Taxonomy" id="1081102"/>
    <lineage>
        <taxon>Eukaryota</taxon>
        <taxon>Fungi</taxon>
        <taxon>Dikarya</taxon>
        <taxon>Ascomycota</taxon>
        <taxon>Pezizomycotina</taxon>
        <taxon>Sordariomycetes</taxon>
        <taxon>Hypocreomycetidae</taxon>
        <taxon>Hypocreales</taxon>
        <taxon>Cordycipitaceae</taxon>
        <taxon>Niveomyces</taxon>
    </lineage>
</organism>
<dbReference type="AlphaFoldDB" id="A0A167W6C2"/>
<dbReference type="STRING" id="1081102.A0A167W6C2"/>
<evidence type="ECO:0000256" key="4">
    <source>
        <dbReference type="ARBA" id="ARBA00017063"/>
    </source>
</evidence>
<comment type="caution">
    <text evidence="7">The sequence shown here is derived from an EMBL/GenBank/DDBJ whole genome shotgun (WGS) entry which is preliminary data.</text>
</comment>
<dbReference type="InterPro" id="IPR038744">
    <property type="entry name" value="Hri1_N"/>
</dbReference>
<comment type="similarity">
    <text evidence="3">Belongs to the HRI1 family.</text>
</comment>
<dbReference type="Gene3D" id="2.40.128.320">
    <property type="entry name" value="Protein HRI1, N-terminal domain"/>
    <property type="match status" value="1"/>
</dbReference>
<protein>
    <recommendedName>
        <fullName evidence="4">Protein HRI1</fullName>
    </recommendedName>
</protein>
<accession>A0A167W6C2</accession>
<evidence type="ECO:0000256" key="5">
    <source>
        <dbReference type="ARBA" id="ARBA00022490"/>
    </source>
</evidence>
<evidence type="ECO:0000313" key="8">
    <source>
        <dbReference type="Proteomes" id="UP000076874"/>
    </source>
</evidence>
<keyword evidence="6" id="KW-0539">Nucleus</keyword>
<sequence>MAPRLSTRISIRWNNEPPSEPTITTVMSVGSHFVDLRVNKADQTIDWAFAGRREIVSQDPLQCRWYHVIDSRNVFEPDEGSFTKLPNGDDLETGSMPCSERNNEITPYEEVWRALPVEGAGPHWILQSDHEDSTAFVGCVGGVFIAMQQRRQGGSFAVVKEEFVGVEGQPPRWERRYVSGEFHAQLPSLACRESSTFVGEKVPGTGSSWKMGDEVEMGQRLYKVVAIE</sequence>
<dbReference type="EMBL" id="AZHD01000005">
    <property type="protein sequence ID" value="OAA63393.1"/>
    <property type="molecule type" value="Genomic_DNA"/>
</dbReference>
<evidence type="ECO:0000313" key="7">
    <source>
        <dbReference type="EMBL" id="OAA63393.1"/>
    </source>
</evidence>
<dbReference type="GO" id="GO:0005634">
    <property type="term" value="C:nucleus"/>
    <property type="evidence" value="ECO:0007669"/>
    <property type="project" value="UniProtKB-SubCell"/>
</dbReference>
<keyword evidence="5" id="KW-0963">Cytoplasm</keyword>
<dbReference type="Pfam" id="PF16815">
    <property type="entry name" value="HRI1"/>
    <property type="match status" value="1"/>
</dbReference>
<dbReference type="GO" id="GO:0005737">
    <property type="term" value="C:cytoplasm"/>
    <property type="evidence" value="ECO:0007669"/>
    <property type="project" value="UniProtKB-SubCell"/>
</dbReference>
<proteinExistence type="inferred from homology"/>
<dbReference type="OrthoDB" id="4045395at2759"/>
<dbReference type="InterPro" id="IPR043047">
    <property type="entry name" value="Hri1_N_sf"/>
</dbReference>
<dbReference type="InterPro" id="IPR031818">
    <property type="entry name" value="Hri1"/>
</dbReference>
<reference evidence="7 8" key="1">
    <citation type="journal article" date="2016" name="Genome Biol. Evol.">
        <title>Divergent and convergent evolution of fungal pathogenicity.</title>
        <authorList>
            <person name="Shang Y."/>
            <person name="Xiao G."/>
            <person name="Zheng P."/>
            <person name="Cen K."/>
            <person name="Zhan S."/>
            <person name="Wang C."/>
        </authorList>
    </citation>
    <scope>NUCLEOTIDE SEQUENCE [LARGE SCALE GENOMIC DNA]</scope>
    <source>
        <strain evidence="7 8">RCEF 264</strain>
    </source>
</reference>
<evidence type="ECO:0000256" key="6">
    <source>
        <dbReference type="ARBA" id="ARBA00023242"/>
    </source>
</evidence>
<dbReference type="CDD" id="cd11692">
    <property type="entry name" value="HRI1_N_like"/>
    <property type="match status" value="1"/>
</dbReference>
<dbReference type="Proteomes" id="UP000076874">
    <property type="component" value="Unassembled WGS sequence"/>
</dbReference>
<comment type="subcellular location">
    <subcellularLocation>
        <location evidence="2">Cytoplasm</location>
    </subcellularLocation>
    <subcellularLocation>
        <location evidence="1">Nucleus</location>
    </subcellularLocation>
</comment>
<evidence type="ECO:0000256" key="2">
    <source>
        <dbReference type="ARBA" id="ARBA00004496"/>
    </source>
</evidence>
<evidence type="ECO:0000256" key="1">
    <source>
        <dbReference type="ARBA" id="ARBA00004123"/>
    </source>
</evidence>